<dbReference type="EMBL" id="QFYQ01000001">
    <property type="protein sequence ID" value="RAK55460.1"/>
    <property type="molecule type" value="Genomic_DNA"/>
</dbReference>
<comment type="caution">
    <text evidence="6">The sequence shown here is derived from an EMBL/GenBank/DDBJ whole genome shotgun (WGS) entry which is preliminary data.</text>
</comment>
<keyword evidence="7" id="KW-1185">Reference proteome</keyword>
<evidence type="ECO:0000256" key="3">
    <source>
        <dbReference type="ARBA" id="ARBA00022833"/>
    </source>
</evidence>
<feature type="domain" description="Alcohol dehydrogenase-like C-terminal" evidence="4">
    <location>
        <begin position="184"/>
        <end position="302"/>
    </location>
</feature>
<dbReference type="PANTHER" id="PTHR42813:SF7">
    <property type="entry name" value="ALCOHOL DEHYDROGENASE (ZN-DEPENDENT)-RELATED"/>
    <property type="match status" value="1"/>
</dbReference>
<dbReference type="SUPFAM" id="SSF51735">
    <property type="entry name" value="NAD(P)-binding Rossmann-fold domains"/>
    <property type="match status" value="1"/>
</dbReference>
<keyword evidence="2" id="KW-0479">Metal-binding</keyword>
<sequence length="337" mass="35697">MRRLWWTGPGEVVWREAPEPEIAAAHQAIVQPIAATTCDLDVMILRGTTPFAAPMALGHECVARVVALGAEAKGLAVGQIVAVPWHVSCGACPRCRRRLPNTCSSFPPGAMFGMDVGGDFGSFFSDLVLVPHATEMLVPLPDGLDPAVCAAASDNLPFGYELTVPYLAERPGAEVLVMGGVGSVGLYAVAYAKAAGADEVVYVDTAPDRLERAEAYGARVVQGPPPRRMPRSFPITVDASGTDAGLRCAISSTEPEGQSASVGTHWSDVAFPMREMYAKGLSFYTGRGRGHPNIAAALAFVADGRVDPRGAITDFAAFDEAPRRLAEPRMKTVFVRD</sequence>
<dbReference type="Pfam" id="PF00107">
    <property type="entry name" value="ADH_zinc_N"/>
    <property type="match status" value="1"/>
</dbReference>
<keyword evidence="3" id="KW-0862">Zinc</keyword>
<dbReference type="InterPro" id="IPR013154">
    <property type="entry name" value="ADH-like_N"/>
</dbReference>
<dbReference type="Proteomes" id="UP000249254">
    <property type="component" value="Unassembled WGS sequence"/>
</dbReference>
<evidence type="ECO:0000259" key="5">
    <source>
        <dbReference type="Pfam" id="PF08240"/>
    </source>
</evidence>
<protein>
    <submittedName>
        <fullName evidence="6">Alcohol dehydrogenase</fullName>
    </submittedName>
</protein>
<organism evidence="6 7">
    <name type="scientific">Phenylobacterium soli</name>
    <dbReference type="NCBI Taxonomy" id="2170551"/>
    <lineage>
        <taxon>Bacteria</taxon>
        <taxon>Pseudomonadati</taxon>
        <taxon>Pseudomonadota</taxon>
        <taxon>Alphaproteobacteria</taxon>
        <taxon>Caulobacterales</taxon>
        <taxon>Caulobacteraceae</taxon>
        <taxon>Phenylobacterium</taxon>
    </lineage>
</organism>
<dbReference type="AlphaFoldDB" id="A0A328AKV3"/>
<accession>A0A328AKV3</accession>
<dbReference type="InterPro" id="IPR013149">
    <property type="entry name" value="ADH-like_C"/>
</dbReference>
<dbReference type="PANTHER" id="PTHR42813">
    <property type="entry name" value="ZINC-TYPE ALCOHOL DEHYDROGENASE-LIKE"/>
    <property type="match status" value="1"/>
</dbReference>
<name>A0A328AKV3_9CAUL</name>
<dbReference type="SUPFAM" id="SSF50129">
    <property type="entry name" value="GroES-like"/>
    <property type="match status" value="1"/>
</dbReference>
<dbReference type="Gene3D" id="3.90.180.10">
    <property type="entry name" value="Medium-chain alcohol dehydrogenases, catalytic domain"/>
    <property type="match status" value="1"/>
</dbReference>
<gene>
    <name evidence="6" type="ORF">DJ017_13520</name>
</gene>
<dbReference type="InterPro" id="IPR036291">
    <property type="entry name" value="NAD(P)-bd_dom_sf"/>
</dbReference>
<proteinExistence type="predicted"/>
<dbReference type="OrthoDB" id="9773078at2"/>
<evidence type="ECO:0000313" key="6">
    <source>
        <dbReference type="EMBL" id="RAK55460.1"/>
    </source>
</evidence>
<dbReference type="Gene3D" id="3.40.50.720">
    <property type="entry name" value="NAD(P)-binding Rossmann-like Domain"/>
    <property type="match status" value="1"/>
</dbReference>
<dbReference type="RefSeq" id="WP_111529208.1">
    <property type="nucleotide sequence ID" value="NZ_JBHRSG010000003.1"/>
</dbReference>
<dbReference type="GO" id="GO:0046872">
    <property type="term" value="F:metal ion binding"/>
    <property type="evidence" value="ECO:0007669"/>
    <property type="project" value="UniProtKB-KW"/>
</dbReference>
<feature type="domain" description="Alcohol dehydrogenase-like N-terminal" evidence="5">
    <location>
        <begin position="25"/>
        <end position="142"/>
    </location>
</feature>
<dbReference type="Pfam" id="PF08240">
    <property type="entry name" value="ADH_N"/>
    <property type="match status" value="1"/>
</dbReference>
<dbReference type="InterPro" id="IPR011032">
    <property type="entry name" value="GroES-like_sf"/>
</dbReference>
<comment type="cofactor">
    <cofactor evidence="1">
        <name>Zn(2+)</name>
        <dbReference type="ChEBI" id="CHEBI:29105"/>
    </cofactor>
</comment>
<evidence type="ECO:0000259" key="4">
    <source>
        <dbReference type="Pfam" id="PF00107"/>
    </source>
</evidence>
<evidence type="ECO:0000313" key="7">
    <source>
        <dbReference type="Proteomes" id="UP000249254"/>
    </source>
</evidence>
<reference evidence="7" key="1">
    <citation type="submission" date="2018-05" db="EMBL/GenBank/DDBJ databases">
        <authorList>
            <person name="Li X."/>
        </authorList>
    </citation>
    <scope>NUCLEOTIDE SEQUENCE [LARGE SCALE GENOMIC DNA]</scope>
    <source>
        <strain evidence="7">LX32</strain>
    </source>
</reference>
<evidence type="ECO:0000256" key="2">
    <source>
        <dbReference type="ARBA" id="ARBA00022723"/>
    </source>
</evidence>
<evidence type="ECO:0000256" key="1">
    <source>
        <dbReference type="ARBA" id="ARBA00001947"/>
    </source>
</evidence>